<name>A0ABV2DQM6_9HYPH</name>
<comment type="caution">
    <text evidence="1">The sequence shown here is derived from an EMBL/GenBank/DDBJ whole genome shotgun (WGS) entry which is preliminary data.</text>
</comment>
<evidence type="ECO:0000313" key="1">
    <source>
        <dbReference type="EMBL" id="MET2832174.1"/>
    </source>
</evidence>
<protein>
    <submittedName>
        <fullName evidence="1">Uncharacterized protein</fullName>
    </submittedName>
</protein>
<proteinExistence type="predicted"/>
<organism evidence="1 2">
    <name type="scientific">Mesorhizobium shangrilense</name>
    <dbReference type="NCBI Taxonomy" id="460060"/>
    <lineage>
        <taxon>Bacteria</taxon>
        <taxon>Pseudomonadati</taxon>
        <taxon>Pseudomonadota</taxon>
        <taxon>Alphaproteobacteria</taxon>
        <taxon>Hyphomicrobiales</taxon>
        <taxon>Phyllobacteriaceae</taxon>
        <taxon>Mesorhizobium</taxon>
    </lineage>
</organism>
<sequence>MIRKNKDQLRRFITSFVRDQARAGALPKPFQGALRAITTFPSSANTDIRPIGVVLGVERLIWHTVEHAYPEWDLLFASNRTDPDGCVSEIIRLGATAIVGPSARRRHVVALRDSGINILRLSPAPLPRLTYQGRHAYGYVLEPSTSWMSARRLSEMEVVLTNGLGLMTSAMRADAAFVAARIALPDPITPTTLVINTPDTPQLSDQGHIPIDYEAIGAGASIETFQVSRNSYWSDDSLDRFDSALCRASTVMTNNHPLAVAALLRGFRPLVSRRIFMSRLNVYTNPLMERRISMDDLSLVSQEELVAVCVLWAARYICEGTLIDPVDFFIEKPAT</sequence>
<gene>
    <name evidence="1" type="ORF">ABVQ20_35035</name>
</gene>
<dbReference type="Proteomes" id="UP001548832">
    <property type="component" value="Unassembled WGS sequence"/>
</dbReference>
<keyword evidence="2" id="KW-1185">Reference proteome</keyword>
<evidence type="ECO:0000313" key="2">
    <source>
        <dbReference type="Proteomes" id="UP001548832"/>
    </source>
</evidence>
<dbReference type="EMBL" id="JBEWSZ010000008">
    <property type="protein sequence ID" value="MET2832174.1"/>
    <property type="molecule type" value="Genomic_DNA"/>
</dbReference>
<accession>A0ABV2DQM6</accession>
<reference evidence="1 2" key="1">
    <citation type="submission" date="2024-06" db="EMBL/GenBank/DDBJ databases">
        <authorList>
            <person name="Kim D.-U."/>
        </authorList>
    </citation>
    <scope>NUCLEOTIDE SEQUENCE [LARGE SCALE GENOMIC DNA]</scope>
    <source>
        <strain evidence="1 2">KACC15460</strain>
    </source>
</reference>
<dbReference type="RefSeq" id="WP_354464401.1">
    <property type="nucleotide sequence ID" value="NZ_JBEWSZ010000008.1"/>
</dbReference>